<comment type="caution">
    <text evidence="1">The sequence shown here is derived from an EMBL/GenBank/DDBJ whole genome shotgun (WGS) entry which is preliminary data.</text>
</comment>
<sequence>MLVVQDRVYEGNCKNQIWGTWCVVRLSMQQRDLTCDLTHKNNSIAVCYV</sequence>
<gene>
    <name evidence="1" type="ORF">T02_10865</name>
</gene>
<dbReference type="AlphaFoldDB" id="A0A0V1KJM7"/>
<dbReference type="Proteomes" id="UP000054721">
    <property type="component" value="Unassembled WGS sequence"/>
</dbReference>
<keyword evidence="2" id="KW-1185">Reference proteome</keyword>
<protein>
    <submittedName>
        <fullName evidence="1">Uncharacterized protein</fullName>
    </submittedName>
</protein>
<name>A0A0V1KJM7_9BILA</name>
<reference evidence="1 2" key="1">
    <citation type="submission" date="2015-05" db="EMBL/GenBank/DDBJ databases">
        <title>Evolution of Trichinella species and genotypes.</title>
        <authorList>
            <person name="Korhonen P.K."/>
            <person name="Edoardo P."/>
            <person name="Giuseppe L.R."/>
            <person name="Gasser R.B."/>
        </authorList>
    </citation>
    <scope>NUCLEOTIDE SEQUENCE [LARGE SCALE GENOMIC DNA]</scope>
    <source>
        <strain evidence="1">ISS10</strain>
    </source>
</reference>
<dbReference type="EMBL" id="JYDW01000884">
    <property type="protein sequence ID" value="KRZ47367.1"/>
    <property type="molecule type" value="Genomic_DNA"/>
</dbReference>
<evidence type="ECO:0000313" key="1">
    <source>
        <dbReference type="EMBL" id="KRZ47367.1"/>
    </source>
</evidence>
<proteinExistence type="predicted"/>
<organism evidence="1 2">
    <name type="scientific">Trichinella nativa</name>
    <dbReference type="NCBI Taxonomy" id="6335"/>
    <lineage>
        <taxon>Eukaryota</taxon>
        <taxon>Metazoa</taxon>
        <taxon>Ecdysozoa</taxon>
        <taxon>Nematoda</taxon>
        <taxon>Enoplea</taxon>
        <taxon>Dorylaimia</taxon>
        <taxon>Trichinellida</taxon>
        <taxon>Trichinellidae</taxon>
        <taxon>Trichinella</taxon>
    </lineage>
</organism>
<evidence type="ECO:0000313" key="2">
    <source>
        <dbReference type="Proteomes" id="UP000054721"/>
    </source>
</evidence>
<accession>A0A0V1KJM7</accession>